<dbReference type="HOGENOM" id="CLU_024979_1_2_9"/>
<dbReference type="InterPro" id="IPR018496">
    <property type="entry name" value="PsdUridine_synth_RsuA/RluB_CS"/>
</dbReference>
<dbReference type="InterPro" id="IPR006145">
    <property type="entry name" value="PsdUridine_synth_RsuA/RluA"/>
</dbReference>
<dbReference type="GO" id="GO:0120159">
    <property type="term" value="F:rRNA pseudouridine synthase activity"/>
    <property type="evidence" value="ECO:0007669"/>
    <property type="project" value="UniProtKB-ARBA"/>
</dbReference>
<proteinExistence type="inferred from homology"/>
<dbReference type="Pfam" id="PF01479">
    <property type="entry name" value="S4"/>
    <property type="match status" value="1"/>
</dbReference>
<dbReference type="PROSITE" id="PS50889">
    <property type="entry name" value="S4"/>
    <property type="match status" value="1"/>
</dbReference>
<keyword evidence="2 4" id="KW-0413">Isomerase</keyword>
<dbReference type="InterPro" id="IPR020103">
    <property type="entry name" value="PsdUridine_synth_cat_dom_sf"/>
</dbReference>
<dbReference type="OrthoDB" id="9807213at2"/>
<dbReference type="PANTHER" id="PTHR47683">
    <property type="entry name" value="PSEUDOURIDINE SYNTHASE FAMILY PROTEIN-RELATED"/>
    <property type="match status" value="1"/>
</dbReference>
<dbReference type="SMART" id="SM00363">
    <property type="entry name" value="S4"/>
    <property type="match status" value="1"/>
</dbReference>
<sequence length="236" mass="26567">MNEPQRVQKRIAQAGITSRRKAEQLIIDGQVAVNGKTLTKLGRKVTDQDIISVNGQIINSEKFEYYLLNKPAGYVSSNKSYPNQPSVIELIDSQSRLFSVGRLDQDTTGVLLLTNDGALTQKLTHPKHRIKRIYEALVKGVPTESELADLTKPMRFDNEIFFPQSGKIIEQTSQTQSLLEVTVAEGKNHEIKKILQHIGHPVIKLHRKMFAGISLGRLKAGEYRALTQKEIEKLKQ</sequence>
<keyword evidence="7" id="KW-1185">Reference proteome</keyword>
<dbReference type="AlphaFoldDB" id="G9WH35"/>
<dbReference type="SUPFAM" id="SSF55120">
    <property type="entry name" value="Pseudouridine synthase"/>
    <property type="match status" value="1"/>
</dbReference>
<reference evidence="6 7" key="1">
    <citation type="journal article" date="2012" name="PLoS ONE">
        <title>Functional divergence in the genus oenococcus as predicted by genome sequencing of the newly-described species, Oenococcus kitaharae.</title>
        <authorList>
            <person name="Borneman A.R."/>
            <person name="McCarthy J.M."/>
            <person name="Chambers P.J."/>
            <person name="Bartowsky E.J."/>
        </authorList>
    </citation>
    <scope>NUCLEOTIDE SEQUENCE [LARGE SCALE GENOMIC DNA]</scope>
    <source>
        <strain evidence="7">DSM17330</strain>
    </source>
</reference>
<dbReference type="NCBIfam" id="TIGR00093">
    <property type="entry name" value="pseudouridine synthase"/>
    <property type="match status" value="1"/>
</dbReference>
<dbReference type="Pfam" id="PF00849">
    <property type="entry name" value="PseudoU_synth_2"/>
    <property type="match status" value="1"/>
</dbReference>
<dbReference type="PROSITE" id="PS01149">
    <property type="entry name" value="PSI_RSU"/>
    <property type="match status" value="1"/>
</dbReference>
<accession>G9WH35</accession>
<dbReference type="EMBL" id="AFVZ01000001">
    <property type="protein sequence ID" value="EHN59524.1"/>
    <property type="molecule type" value="Genomic_DNA"/>
</dbReference>
<dbReference type="Gene3D" id="3.30.70.1560">
    <property type="entry name" value="Alpha-L RNA-binding motif"/>
    <property type="match status" value="1"/>
</dbReference>
<gene>
    <name evidence="6" type="ORF">OKIT_1441</name>
</gene>
<dbReference type="RefSeq" id="WP_007746492.1">
    <property type="nucleotide sequence ID" value="NZ_CM001398.1"/>
</dbReference>
<dbReference type="Proteomes" id="UP000004959">
    <property type="component" value="Chromosome"/>
</dbReference>
<keyword evidence="3" id="KW-0694">RNA-binding</keyword>
<evidence type="ECO:0000313" key="7">
    <source>
        <dbReference type="Proteomes" id="UP000004959"/>
    </source>
</evidence>
<comment type="caution">
    <text evidence="6">The sequence shown here is derived from an EMBL/GenBank/DDBJ whole genome shotgun (WGS) entry which is preliminary data.</text>
</comment>
<dbReference type="CDD" id="cd00165">
    <property type="entry name" value="S4"/>
    <property type="match status" value="1"/>
</dbReference>
<dbReference type="Gene3D" id="3.30.70.580">
    <property type="entry name" value="Pseudouridine synthase I, catalytic domain, N-terminal subdomain"/>
    <property type="match status" value="1"/>
</dbReference>
<dbReference type="InterPro" id="IPR050343">
    <property type="entry name" value="RsuA_PseudoU_synthase"/>
</dbReference>
<evidence type="ECO:0000256" key="4">
    <source>
        <dbReference type="RuleBase" id="RU003887"/>
    </source>
</evidence>
<feature type="domain" description="RNA-binding S4" evidence="5">
    <location>
        <begin position="5"/>
        <end position="67"/>
    </location>
</feature>
<dbReference type="FunFam" id="3.10.290.10:FF:000003">
    <property type="entry name" value="Pseudouridine synthase"/>
    <property type="match status" value="1"/>
</dbReference>
<dbReference type="EC" id="5.4.99.-" evidence="4"/>
<dbReference type="InterPro" id="IPR002942">
    <property type="entry name" value="S4_RNA-bd"/>
</dbReference>
<evidence type="ECO:0000256" key="1">
    <source>
        <dbReference type="ARBA" id="ARBA00008348"/>
    </source>
</evidence>
<dbReference type="InterPro" id="IPR036986">
    <property type="entry name" value="S4_RNA-bd_sf"/>
</dbReference>
<evidence type="ECO:0000259" key="5">
    <source>
        <dbReference type="SMART" id="SM00363"/>
    </source>
</evidence>
<dbReference type="Gene3D" id="3.10.290.10">
    <property type="entry name" value="RNA-binding S4 domain"/>
    <property type="match status" value="1"/>
</dbReference>
<dbReference type="GO" id="GO:0003723">
    <property type="term" value="F:RNA binding"/>
    <property type="evidence" value="ECO:0007669"/>
    <property type="project" value="UniProtKB-KW"/>
</dbReference>
<comment type="similarity">
    <text evidence="1 4">Belongs to the pseudouridine synthase RsuA family.</text>
</comment>
<name>G9WH35_9LACO</name>
<dbReference type="InterPro" id="IPR042092">
    <property type="entry name" value="PsdUridine_s_RsuA/RluB/E/F_cat"/>
</dbReference>
<evidence type="ECO:0000256" key="2">
    <source>
        <dbReference type="ARBA" id="ARBA00023235"/>
    </source>
</evidence>
<organism evidence="6 7">
    <name type="scientific">Oenococcus kitaharae DSM 17330</name>
    <dbReference type="NCBI Taxonomy" id="1045004"/>
    <lineage>
        <taxon>Bacteria</taxon>
        <taxon>Bacillati</taxon>
        <taxon>Bacillota</taxon>
        <taxon>Bacilli</taxon>
        <taxon>Lactobacillales</taxon>
        <taxon>Lactobacillaceae</taxon>
        <taxon>Oenococcus</taxon>
    </lineage>
</organism>
<dbReference type="CDD" id="cd02870">
    <property type="entry name" value="PseudoU_synth_RsuA_like"/>
    <property type="match status" value="1"/>
</dbReference>
<dbReference type="SUPFAM" id="SSF55174">
    <property type="entry name" value="Alpha-L RNA-binding motif"/>
    <property type="match status" value="1"/>
</dbReference>
<protein>
    <recommendedName>
        <fullName evidence="4">Pseudouridine synthase</fullName>
        <ecNumber evidence="4">5.4.99.-</ecNumber>
    </recommendedName>
</protein>
<dbReference type="STRING" id="336988.NT96_00855"/>
<evidence type="ECO:0000313" key="6">
    <source>
        <dbReference type="EMBL" id="EHN59524.1"/>
    </source>
</evidence>
<dbReference type="eggNOG" id="COG1187">
    <property type="taxonomic scope" value="Bacteria"/>
</dbReference>
<dbReference type="PATRIC" id="fig|1045004.4.peg.1416"/>
<evidence type="ECO:0000256" key="3">
    <source>
        <dbReference type="PROSITE-ProRule" id="PRU00182"/>
    </source>
</evidence>
<dbReference type="GO" id="GO:0000455">
    <property type="term" value="P:enzyme-directed rRNA pseudouridine synthesis"/>
    <property type="evidence" value="ECO:0007669"/>
    <property type="project" value="UniProtKB-ARBA"/>
</dbReference>
<dbReference type="InterPro" id="IPR020094">
    <property type="entry name" value="TruA/RsuA/RluB/E/F_N"/>
</dbReference>
<dbReference type="InterPro" id="IPR000748">
    <property type="entry name" value="PsdUridine_synth_RsuA/RluB/E/F"/>
</dbReference>
<dbReference type="PANTHER" id="PTHR47683:SF2">
    <property type="entry name" value="RNA-BINDING S4 DOMAIN-CONTAINING PROTEIN"/>
    <property type="match status" value="1"/>
</dbReference>